<evidence type="ECO:0008006" key="3">
    <source>
        <dbReference type="Google" id="ProtNLM"/>
    </source>
</evidence>
<dbReference type="EMBL" id="FPHQ01000125">
    <property type="protein sequence ID" value="SFV76599.1"/>
    <property type="molecule type" value="Genomic_DNA"/>
</dbReference>
<evidence type="ECO:0000313" key="1">
    <source>
        <dbReference type="EMBL" id="SFV76599.1"/>
    </source>
</evidence>
<sequence length="133" mass="15057">MFNPIEIPFGCVMLFNEVNLKDGISVEDVELTLGEMCNVVKNNYGDDNGGFIAGQVYENSGFISGEGSFENVEKAKEERGEIVIVTFWKTFEQHEKSHADELFKSKFDELLEFCDDANELGYKMLWQGTPEGH</sequence>
<protein>
    <recommendedName>
        <fullName evidence="3">Ligand-binding protein SH3</fullName>
    </recommendedName>
</protein>
<proteinExistence type="predicted"/>
<gene>
    <name evidence="1" type="ORF">MNB_SUP05-10-16</name>
    <name evidence="2" type="ORF">MNB_SUP05-7-231</name>
</gene>
<dbReference type="AlphaFoldDB" id="A0A1W1DQL8"/>
<name>A0A1W1DQL8_9ZZZZ</name>
<dbReference type="EMBL" id="FPHW01000065">
    <property type="protein sequence ID" value="SFV83759.1"/>
    <property type="molecule type" value="Genomic_DNA"/>
</dbReference>
<organism evidence="2">
    <name type="scientific">hydrothermal vent metagenome</name>
    <dbReference type="NCBI Taxonomy" id="652676"/>
    <lineage>
        <taxon>unclassified sequences</taxon>
        <taxon>metagenomes</taxon>
        <taxon>ecological metagenomes</taxon>
    </lineage>
</organism>
<accession>A0A1W1DQL8</accession>
<reference evidence="2" key="1">
    <citation type="submission" date="2016-10" db="EMBL/GenBank/DDBJ databases">
        <authorList>
            <person name="de Groot N.N."/>
        </authorList>
    </citation>
    <scope>NUCLEOTIDE SEQUENCE</scope>
</reference>
<evidence type="ECO:0000313" key="2">
    <source>
        <dbReference type="EMBL" id="SFV83759.1"/>
    </source>
</evidence>